<dbReference type="AlphaFoldDB" id="A0A096CTV9"/>
<organism evidence="1 2">
    <name type="scientific">Prevotella disiens DNF00882</name>
    <dbReference type="NCBI Taxonomy" id="1401075"/>
    <lineage>
        <taxon>Bacteria</taxon>
        <taxon>Pseudomonadati</taxon>
        <taxon>Bacteroidota</taxon>
        <taxon>Bacteroidia</taxon>
        <taxon>Bacteroidales</taxon>
        <taxon>Prevotellaceae</taxon>
        <taxon>Prevotella</taxon>
    </lineage>
</organism>
<protein>
    <recommendedName>
        <fullName evidence="3">DUF3853 family protein</fullName>
    </recommendedName>
</protein>
<gene>
    <name evidence="1" type="ORF">HMPREF0654_08070</name>
</gene>
<evidence type="ECO:0000313" key="1">
    <source>
        <dbReference type="EMBL" id="KGF48724.1"/>
    </source>
</evidence>
<comment type="caution">
    <text evidence="1">The sequence shown here is derived from an EMBL/GenBank/DDBJ whole genome shotgun (WGS) entry which is preliminary data.</text>
</comment>
<evidence type="ECO:0000313" key="2">
    <source>
        <dbReference type="Proteomes" id="UP000029538"/>
    </source>
</evidence>
<accession>A0A096CTV9</accession>
<reference evidence="1 2" key="1">
    <citation type="submission" date="2014-07" db="EMBL/GenBank/DDBJ databases">
        <authorList>
            <person name="McCorrison J."/>
            <person name="Sanka R."/>
            <person name="Torralba M."/>
            <person name="Gillis M."/>
            <person name="Haft D.H."/>
            <person name="Methe B."/>
            <person name="Sutton G."/>
            <person name="Nelson K.E."/>
        </authorList>
    </citation>
    <scope>NUCLEOTIDE SEQUENCE [LARGE SCALE GENOMIC DNA]</scope>
    <source>
        <strain evidence="1 2">DNF00882</strain>
    </source>
</reference>
<sequence>MELTQGLLETPLAQLSVKDFVELMNTYNKSYEGNTSNELFDDDSWLSGYKSLAKFLKCSVPTVCRIVKSGKIDSAMRKVGGTYWFNKNMIRDLMKV</sequence>
<name>A0A096CTV9_9BACT</name>
<dbReference type="EMBL" id="JRNR01000078">
    <property type="protein sequence ID" value="KGF48724.1"/>
    <property type="molecule type" value="Genomic_DNA"/>
</dbReference>
<dbReference type="Proteomes" id="UP000029538">
    <property type="component" value="Unassembled WGS sequence"/>
</dbReference>
<evidence type="ECO:0008006" key="3">
    <source>
        <dbReference type="Google" id="ProtNLM"/>
    </source>
</evidence>
<dbReference type="Pfam" id="PF12964">
    <property type="entry name" value="DUF3853"/>
    <property type="match status" value="1"/>
</dbReference>
<proteinExistence type="predicted"/>
<dbReference type="InterPro" id="IPR024363">
    <property type="entry name" value="DUF3853"/>
</dbReference>
<dbReference type="RefSeq" id="WP_036883777.1">
    <property type="nucleotide sequence ID" value="NZ_JRNR01000078.1"/>
</dbReference>